<evidence type="ECO:0000256" key="4">
    <source>
        <dbReference type="ARBA" id="ARBA00022692"/>
    </source>
</evidence>
<feature type="transmembrane region" description="Helical" evidence="7">
    <location>
        <begin position="35"/>
        <end position="54"/>
    </location>
</feature>
<keyword evidence="10" id="KW-1185">Reference proteome</keyword>
<comment type="caution">
    <text evidence="9">The sequence shown here is derived from an EMBL/GenBank/DDBJ whole genome shotgun (WGS) entry which is preliminary data.</text>
</comment>
<evidence type="ECO:0000256" key="7">
    <source>
        <dbReference type="SAM" id="Phobius"/>
    </source>
</evidence>
<evidence type="ECO:0000313" key="9">
    <source>
        <dbReference type="EMBL" id="MBL4935273.1"/>
    </source>
</evidence>
<feature type="transmembrane region" description="Helical" evidence="7">
    <location>
        <begin position="214"/>
        <end position="233"/>
    </location>
</feature>
<gene>
    <name evidence="9" type="ORF">JK636_05825</name>
</gene>
<comment type="similarity">
    <text evidence="2">Belongs to the EamA transporter family.</text>
</comment>
<dbReference type="InterPro" id="IPR050638">
    <property type="entry name" value="AA-Vitamin_Transporters"/>
</dbReference>
<feature type="domain" description="EamA" evidence="8">
    <location>
        <begin position="7"/>
        <end position="139"/>
    </location>
</feature>
<dbReference type="EMBL" id="JAESWC010000002">
    <property type="protein sequence ID" value="MBL4935273.1"/>
    <property type="molecule type" value="Genomic_DNA"/>
</dbReference>
<keyword evidence="3" id="KW-1003">Cell membrane</keyword>
<evidence type="ECO:0000256" key="6">
    <source>
        <dbReference type="ARBA" id="ARBA00023136"/>
    </source>
</evidence>
<evidence type="ECO:0000256" key="5">
    <source>
        <dbReference type="ARBA" id="ARBA00022989"/>
    </source>
</evidence>
<dbReference type="RefSeq" id="WP_202747876.1">
    <property type="nucleotide sequence ID" value="NZ_JAESWC010000002.1"/>
</dbReference>
<feature type="transmembrane region" description="Helical" evidence="7">
    <location>
        <begin position="122"/>
        <end position="141"/>
    </location>
</feature>
<evidence type="ECO:0000313" key="10">
    <source>
        <dbReference type="Proteomes" id="UP000632377"/>
    </source>
</evidence>
<feature type="transmembrane region" description="Helical" evidence="7">
    <location>
        <begin position="90"/>
        <end position="110"/>
    </location>
</feature>
<feature type="transmembrane region" description="Helical" evidence="7">
    <location>
        <begin position="66"/>
        <end position="84"/>
    </location>
</feature>
<keyword evidence="4 7" id="KW-0812">Transmembrane</keyword>
<evidence type="ECO:0000259" key="8">
    <source>
        <dbReference type="Pfam" id="PF00892"/>
    </source>
</evidence>
<evidence type="ECO:0000256" key="1">
    <source>
        <dbReference type="ARBA" id="ARBA00004651"/>
    </source>
</evidence>
<feature type="transmembrane region" description="Helical" evidence="7">
    <location>
        <begin position="7"/>
        <end position="29"/>
    </location>
</feature>
<name>A0ABS1TBA0_9CLOT</name>
<feature type="transmembrane region" description="Helical" evidence="7">
    <location>
        <begin position="184"/>
        <end position="202"/>
    </location>
</feature>
<dbReference type="Pfam" id="PF00892">
    <property type="entry name" value="EamA"/>
    <property type="match status" value="2"/>
</dbReference>
<protein>
    <submittedName>
        <fullName evidence="9">DMT family transporter</fullName>
    </submittedName>
</protein>
<reference evidence="9 10" key="1">
    <citation type="submission" date="2021-01" db="EMBL/GenBank/DDBJ databases">
        <title>Genome public.</title>
        <authorList>
            <person name="Liu C."/>
            <person name="Sun Q."/>
        </authorList>
    </citation>
    <scope>NUCLEOTIDE SEQUENCE [LARGE SCALE GENOMIC DNA]</scope>
    <source>
        <strain evidence="9 10">YIM B02515</strain>
    </source>
</reference>
<organism evidence="9 10">
    <name type="scientific">Clostridium rhizosphaerae</name>
    <dbReference type="NCBI Taxonomy" id="2803861"/>
    <lineage>
        <taxon>Bacteria</taxon>
        <taxon>Bacillati</taxon>
        <taxon>Bacillota</taxon>
        <taxon>Clostridia</taxon>
        <taxon>Eubacteriales</taxon>
        <taxon>Clostridiaceae</taxon>
        <taxon>Clostridium</taxon>
    </lineage>
</organism>
<dbReference type="InterPro" id="IPR037185">
    <property type="entry name" value="EmrE-like"/>
</dbReference>
<accession>A0ABS1TBA0</accession>
<dbReference type="PANTHER" id="PTHR32322:SF18">
    <property type="entry name" value="S-ADENOSYLMETHIONINE_S-ADENOSYLHOMOCYSTEINE TRANSPORTER"/>
    <property type="match status" value="1"/>
</dbReference>
<dbReference type="Gene3D" id="1.10.3730.20">
    <property type="match status" value="1"/>
</dbReference>
<feature type="domain" description="EamA" evidence="8">
    <location>
        <begin position="153"/>
        <end position="285"/>
    </location>
</feature>
<dbReference type="Proteomes" id="UP000632377">
    <property type="component" value="Unassembled WGS sequence"/>
</dbReference>
<proteinExistence type="inferred from homology"/>
<feature type="transmembrane region" description="Helical" evidence="7">
    <location>
        <begin position="245"/>
        <end position="262"/>
    </location>
</feature>
<comment type="subcellular location">
    <subcellularLocation>
        <location evidence="1">Cell membrane</location>
        <topology evidence="1">Multi-pass membrane protein</topology>
    </subcellularLocation>
</comment>
<keyword evidence="5 7" id="KW-1133">Transmembrane helix</keyword>
<dbReference type="InterPro" id="IPR000620">
    <property type="entry name" value="EamA_dom"/>
</dbReference>
<feature type="transmembrane region" description="Helical" evidence="7">
    <location>
        <begin position="153"/>
        <end position="172"/>
    </location>
</feature>
<dbReference type="PANTHER" id="PTHR32322">
    <property type="entry name" value="INNER MEMBRANE TRANSPORTER"/>
    <property type="match status" value="1"/>
</dbReference>
<evidence type="ECO:0000256" key="2">
    <source>
        <dbReference type="ARBA" id="ARBA00007362"/>
    </source>
</evidence>
<keyword evidence="6 7" id="KW-0472">Membrane</keyword>
<dbReference type="SUPFAM" id="SSF103481">
    <property type="entry name" value="Multidrug resistance efflux transporter EmrE"/>
    <property type="match status" value="2"/>
</dbReference>
<feature type="transmembrane region" description="Helical" evidence="7">
    <location>
        <begin position="268"/>
        <end position="287"/>
    </location>
</feature>
<sequence length="299" mass="33580">MDNKRLAHVLAILIMLIWGVSYLSIKVVVLEINPVLSAFYRFFIASIILFIILKKKYPDEKILKEDRIRMALGGFFGVALYFFFENYSVLFTSASNVAILISSIPLFTLIIQRILFKERLTLWKVLGACLSAAGIVIIIVSKERISLFSKGTLGDMMAIASALCWVVYNVITSRFKGSYKSITITTYQGIWGCLFLSPALLFSKLSIPSAKAGINLLFLAVFCSCIAYVMYIYCLEHLGATMISTYINLQPIISLISAYLILKESINIWQIVGSIVIILGVFMVSFGDKFSRDKFKQLV</sequence>
<evidence type="ECO:0000256" key="3">
    <source>
        <dbReference type="ARBA" id="ARBA00022475"/>
    </source>
</evidence>